<dbReference type="Proteomes" id="UP000485569">
    <property type="component" value="Unassembled WGS sequence"/>
</dbReference>
<sequence length="314" mass="36833">MFRKKILTATLKNNVMSVYRLHIRPNAGRASVKTVFNYCLKHGVIGVGWRITDSITEISWEEYSSQAKKQFPNIDTVNYLKNRIKPGDLIWTRDEVGDYYLAKVKSGWKYFNTTEANENDIDIANVVEVDFIKIPTNEVPGKVIACFRPTRTLQAINSDFVSGYSKYIWNEKSDKDKFENIQFKLNNIFDFIDSEELEDLVFIYLQFNNYIVVPNSRKVDTMSYEYFAIDKKTKSNYLVQIKSGNTPLDLKNYQKTDENYILFQSNNIYLNISLENEKTKVIRKELIEEFIKTHFEYLPKATQNKIEIINKMKG</sequence>
<name>A0A1V5SNU5_9BACT</name>
<reference evidence="1" key="1">
    <citation type="submission" date="2017-02" db="EMBL/GenBank/DDBJ databases">
        <title>Delving into the versatile metabolic prowess of the omnipresent phylum Bacteroidetes.</title>
        <authorList>
            <person name="Nobu M.K."/>
            <person name="Mei R."/>
            <person name="Narihiro T."/>
            <person name="Kuroda K."/>
            <person name="Liu W.-T."/>
        </authorList>
    </citation>
    <scope>NUCLEOTIDE SEQUENCE</scope>
    <source>
        <strain evidence="1">ADurb.Bin276</strain>
    </source>
</reference>
<organism evidence="1">
    <name type="scientific">Candidatus Atribacter allofermentans</name>
    <dbReference type="NCBI Taxonomy" id="1852833"/>
    <lineage>
        <taxon>Bacteria</taxon>
        <taxon>Pseudomonadati</taxon>
        <taxon>Atribacterota</taxon>
        <taxon>Atribacteria</taxon>
        <taxon>Atribacterales</taxon>
        <taxon>Atribacteraceae</taxon>
        <taxon>Atribacter</taxon>
    </lineage>
</organism>
<dbReference type="EMBL" id="MWBQ01000124">
    <property type="protein sequence ID" value="OQA56216.1"/>
    <property type="molecule type" value="Genomic_DNA"/>
</dbReference>
<evidence type="ECO:0000313" key="1">
    <source>
        <dbReference type="EMBL" id="OQA56216.1"/>
    </source>
</evidence>
<comment type="caution">
    <text evidence="1">The sequence shown here is derived from an EMBL/GenBank/DDBJ whole genome shotgun (WGS) entry which is preliminary data.</text>
</comment>
<proteinExistence type="predicted"/>
<protein>
    <submittedName>
        <fullName evidence="1">Uncharacterized protein</fullName>
    </submittedName>
</protein>
<dbReference type="AlphaFoldDB" id="A0A1V5SNU5"/>
<gene>
    <name evidence="1" type="ORF">BWY41_01546</name>
</gene>
<accession>A0A1V5SNU5</accession>